<reference evidence="8" key="1">
    <citation type="submission" date="2017-03" db="EMBL/GenBank/DDBJ databases">
        <title>The new red algal subphylum Proteorhodophytina comprises the largest and most divergent plastid genomes known.</title>
        <authorList>
            <person name="Munoz-Gomez S.A."/>
            <person name="Mejia-Franco F.G."/>
            <person name="Durnin K."/>
            <person name="Morgan C."/>
            <person name="Grisdale C.J."/>
            <person name="Archibald J.M."/>
            <person name="Slamovits C.H."/>
        </authorList>
    </citation>
    <scope>NUCLEOTIDE SEQUENCE</scope>
    <source>
        <strain evidence="8">NIES-2742</strain>
    </source>
</reference>
<dbReference type="Pfam" id="PF03948">
    <property type="entry name" value="Ribosomal_L9_C"/>
    <property type="match status" value="1"/>
</dbReference>
<geneLocation type="chloroplast" evidence="8"/>
<gene>
    <name evidence="6 8" type="primary">rpl9</name>
</gene>
<comment type="similarity">
    <text evidence="1 6">Belongs to the bacterial ribosomal protein bL9 family.</text>
</comment>
<dbReference type="GO" id="GO:0019843">
    <property type="term" value="F:rRNA binding"/>
    <property type="evidence" value="ECO:0007669"/>
    <property type="project" value="UniProtKB-UniRule"/>
</dbReference>
<dbReference type="InterPro" id="IPR020594">
    <property type="entry name" value="Ribosomal_bL9_bac/chp"/>
</dbReference>
<dbReference type="SUPFAM" id="SSF55653">
    <property type="entry name" value="Ribosomal protein L9 C-domain"/>
    <property type="match status" value="1"/>
</dbReference>
<dbReference type="SUPFAM" id="SSF55658">
    <property type="entry name" value="L9 N-domain-like"/>
    <property type="match status" value="1"/>
</dbReference>
<evidence type="ECO:0000256" key="3">
    <source>
        <dbReference type="ARBA" id="ARBA00022884"/>
    </source>
</evidence>
<keyword evidence="8" id="KW-0150">Chloroplast</keyword>
<organism evidence="8">
    <name type="scientific">Bulboplastis apyrenoidosa</name>
    <dbReference type="NCBI Taxonomy" id="1070855"/>
    <lineage>
        <taxon>Eukaryota</taxon>
        <taxon>Rhodophyta</taxon>
        <taxon>Rhodellophyceae</taxon>
        <taxon>Dixoniellales</taxon>
        <taxon>Dixoniellaceae</taxon>
        <taxon>Bulboplastis</taxon>
    </lineage>
</organism>
<evidence type="ECO:0000313" key="8">
    <source>
        <dbReference type="EMBL" id="ARO90707.1"/>
    </source>
</evidence>
<dbReference type="GO" id="GO:1990904">
    <property type="term" value="C:ribonucleoprotein complex"/>
    <property type="evidence" value="ECO:0007669"/>
    <property type="project" value="UniProtKB-KW"/>
</dbReference>
<evidence type="ECO:0000256" key="6">
    <source>
        <dbReference type="HAMAP-Rule" id="MF_00503"/>
    </source>
</evidence>
<dbReference type="PROSITE" id="PS00651">
    <property type="entry name" value="RIBOSOMAL_L9"/>
    <property type="match status" value="1"/>
</dbReference>
<dbReference type="RefSeq" id="YP_009370218.1">
    <property type="nucleotide sequence ID" value="NC_034787.1"/>
</dbReference>
<keyword evidence="2 6" id="KW-0699">rRNA-binding</keyword>
<evidence type="ECO:0000259" key="7">
    <source>
        <dbReference type="PROSITE" id="PS00651"/>
    </source>
</evidence>
<dbReference type="Pfam" id="PF01281">
    <property type="entry name" value="Ribosomal_L9_N"/>
    <property type="match status" value="1"/>
</dbReference>
<dbReference type="GO" id="GO:0006412">
    <property type="term" value="P:translation"/>
    <property type="evidence" value="ECO:0007669"/>
    <property type="project" value="UniProtKB-UniRule"/>
</dbReference>
<dbReference type="InterPro" id="IPR036935">
    <property type="entry name" value="Ribosomal_bL9_N_sf"/>
</dbReference>
<keyword evidence="4 6" id="KW-0689">Ribosomal protein</keyword>
<dbReference type="InterPro" id="IPR036791">
    <property type="entry name" value="Ribosomal_bL9_C_sf"/>
</dbReference>
<accession>A0A1Y9TM45</accession>
<dbReference type="GeneID" id="32887406"/>
<protein>
    <recommendedName>
        <fullName evidence="6">Large ribosomal subunit protein bL9c</fullName>
    </recommendedName>
</protein>
<keyword evidence="8" id="KW-0934">Plastid</keyword>
<evidence type="ECO:0000256" key="5">
    <source>
        <dbReference type="ARBA" id="ARBA00023274"/>
    </source>
</evidence>
<feature type="domain" description="Ribosomal protein L9" evidence="7">
    <location>
        <begin position="18"/>
        <end position="45"/>
    </location>
</feature>
<dbReference type="GO" id="GO:0005840">
    <property type="term" value="C:ribosome"/>
    <property type="evidence" value="ECO:0007669"/>
    <property type="project" value="UniProtKB-KW"/>
</dbReference>
<keyword evidence="5 6" id="KW-0687">Ribonucleoprotein</keyword>
<keyword evidence="3 6" id="KW-0694">RNA-binding</keyword>
<sequence length="155" mass="17261">MVKKTVQVLLCQDVAKLGKNGSIEKVAIGYARNYLLPNKIAIKATHKIIKNVEKQALINEEKLKQNLELAKLKKVFIESIKKITIKKKVGKENLIFGSVSDKEIASLLLNKTGEIIPKQNIILPEIKTTGIYPIVLQIHSDINCELLLQVIPASV</sequence>
<evidence type="ECO:0000256" key="4">
    <source>
        <dbReference type="ARBA" id="ARBA00022980"/>
    </source>
</evidence>
<dbReference type="GO" id="GO:0003735">
    <property type="term" value="F:structural constituent of ribosome"/>
    <property type="evidence" value="ECO:0007669"/>
    <property type="project" value="InterPro"/>
</dbReference>
<evidence type="ECO:0000256" key="2">
    <source>
        <dbReference type="ARBA" id="ARBA00022730"/>
    </source>
</evidence>
<dbReference type="InterPro" id="IPR009027">
    <property type="entry name" value="Ribosomal_bL9/RNase_H1_N"/>
</dbReference>
<dbReference type="Gene3D" id="3.10.430.100">
    <property type="entry name" value="Ribosomal protein L9, C-terminal domain"/>
    <property type="match status" value="1"/>
</dbReference>
<dbReference type="NCBIfam" id="TIGR00158">
    <property type="entry name" value="L9"/>
    <property type="match status" value="1"/>
</dbReference>
<dbReference type="InterPro" id="IPR020069">
    <property type="entry name" value="Ribosomal_bL9_C"/>
</dbReference>
<name>A0A1Y9TM45_9RHOD</name>
<dbReference type="InterPro" id="IPR000244">
    <property type="entry name" value="Ribosomal_bL9"/>
</dbReference>
<dbReference type="HAMAP" id="MF_00503">
    <property type="entry name" value="Ribosomal_bL9"/>
    <property type="match status" value="1"/>
</dbReference>
<evidence type="ECO:0000256" key="1">
    <source>
        <dbReference type="ARBA" id="ARBA00010605"/>
    </source>
</evidence>
<dbReference type="GO" id="GO:0009507">
    <property type="term" value="C:chloroplast"/>
    <property type="evidence" value="ECO:0007669"/>
    <property type="project" value="UniProtKB-SubCell"/>
</dbReference>
<dbReference type="InterPro" id="IPR020070">
    <property type="entry name" value="Ribosomal_bL9_N"/>
</dbReference>
<comment type="function">
    <text evidence="6">Binds to the 23S rRNA.</text>
</comment>
<dbReference type="EMBL" id="KY709209">
    <property type="protein sequence ID" value="ARO90707.1"/>
    <property type="molecule type" value="Genomic_DNA"/>
</dbReference>
<dbReference type="PANTHER" id="PTHR21368">
    <property type="entry name" value="50S RIBOSOMAL PROTEIN L9"/>
    <property type="match status" value="1"/>
</dbReference>
<comment type="subcellular location">
    <subcellularLocation>
        <location evidence="6">Plastid</location>
        <location evidence="6">Chloroplast</location>
    </subcellularLocation>
</comment>
<dbReference type="Gene3D" id="3.40.5.10">
    <property type="entry name" value="Ribosomal protein L9, N-terminal domain"/>
    <property type="match status" value="1"/>
</dbReference>
<proteinExistence type="inferred from homology"/>
<dbReference type="AlphaFoldDB" id="A0A1Y9TM45"/>